<evidence type="ECO:0000256" key="10">
    <source>
        <dbReference type="ARBA" id="ARBA00023201"/>
    </source>
</evidence>
<keyword evidence="10" id="KW-0739">Sodium transport</keyword>
<dbReference type="InterPro" id="IPR038377">
    <property type="entry name" value="Na/Glc_symporter_sf"/>
</dbReference>
<dbReference type="Pfam" id="PF00474">
    <property type="entry name" value="SSF"/>
    <property type="match status" value="1"/>
</dbReference>
<evidence type="ECO:0000256" key="9">
    <source>
        <dbReference type="ARBA" id="ARBA00023136"/>
    </source>
</evidence>
<keyword evidence="7" id="KW-0915">Sodium</keyword>
<evidence type="ECO:0000256" key="2">
    <source>
        <dbReference type="ARBA" id="ARBA00006434"/>
    </source>
</evidence>
<feature type="transmembrane region" description="Helical" evidence="12">
    <location>
        <begin position="162"/>
        <end position="181"/>
    </location>
</feature>
<dbReference type="InterPro" id="IPR001734">
    <property type="entry name" value="Na/solute_symporter"/>
</dbReference>
<organism evidence="13 14">
    <name type="scientific">Diabrotica balteata</name>
    <name type="common">Banded cucumber beetle</name>
    <dbReference type="NCBI Taxonomy" id="107213"/>
    <lineage>
        <taxon>Eukaryota</taxon>
        <taxon>Metazoa</taxon>
        <taxon>Ecdysozoa</taxon>
        <taxon>Arthropoda</taxon>
        <taxon>Hexapoda</taxon>
        <taxon>Insecta</taxon>
        <taxon>Pterygota</taxon>
        <taxon>Neoptera</taxon>
        <taxon>Endopterygota</taxon>
        <taxon>Coleoptera</taxon>
        <taxon>Polyphaga</taxon>
        <taxon>Cucujiformia</taxon>
        <taxon>Chrysomeloidea</taxon>
        <taxon>Chrysomelidae</taxon>
        <taxon>Galerucinae</taxon>
        <taxon>Diabroticina</taxon>
        <taxon>Diabroticites</taxon>
        <taxon>Diabrotica</taxon>
    </lineage>
</organism>
<keyword evidence="9 12" id="KW-0472">Membrane</keyword>
<feature type="transmembrane region" description="Helical" evidence="12">
    <location>
        <begin position="193"/>
        <end position="213"/>
    </location>
</feature>
<evidence type="ECO:0000256" key="6">
    <source>
        <dbReference type="ARBA" id="ARBA00022989"/>
    </source>
</evidence>
<gene>
    <name evidence="13" type="ORF">DIABBA_LOCUS11954</name>
</gene>
<comment type="similarity">
    <text evidence="2 11">Belongs to the sodium:solute symporter (SSF) (TC 2.A.21) family.</text>
</comment>
<feature type="transmembrane region" description="Helical" evidence="12">
    <location>
        <begin position="271"/>
        <end position="290"/>
    </location>
</feature>
<protein>
    <recommendedName>
        <fullName evidence="15">Sodium-coupled monocarboxylate transporter 1</fullName>
    </recommendedName>
</protein>
<dbReference type="GO" id="GO:0005886">
    <property type="term" value="C:plasma membrane"/>
    <property type="evidence" value="ECO:0007669"/>
    <property type="project" value="UniProtKB-SubCell"/>
</dbReference>
<evidence type="ECO:0000313" key="13">
    <source>
        <dbReference type="EMBL" id="CAH1284646.1"/>
    </source>
</evidence>
<dbReference type="Gene3D" id="1.20.1730.10">
    <property type="entry name" value="Sodium/glucose cotransporter"/>
    <property type="match status" value="1"/>
</dbReference>
<feature type="transmembrane region" description="Helical" evidence="12">
    <location>
        <begin position="415"/>
        <end position="435"/>
    </location>
</feature>
<evidence type="ECO:0000313" key="14">
    <source>
        <dbReference type="Proteomes" id="UP001153709"/>
    </source>
</evidence>
<feature type="transmembrane region" description="Helical" evidence="12">
    <location>
        <begin position="225"/>
        <end position="244"/>
    </location>
</feature>
<sequence length="643" mass="70271">MIPVLGLKTSENLEDNGVVYEKMTFKSLLLKDIYHFDIADYAVFSAMLLLSALTGLYFGCRGRYCKSEASQTLSEYLTGNKNLKPFPVALSLIASYVSGVTILGTPSEIYLFGTQYWFIVIAIWMSGLVVSTVYLPVFLTLQVNSSYEYLELRFSRVVRTMASVLFILDEVMFLPIIIYVPSLAFNQVTAIDIHLIGTVVAVVCVFYTFLGGLKAVVWTDSWQVIAMFISVVVVIILGTIQVGGPSTIIDLTSKGNRFEFFNFNPSMYERYTVFSVIIGGFTYWTCFNSVNQTMVQRYLSLPTVKQSKLSVLLFTIGVSGFVWMCCYAGVLVFATYFYCDPLSMGRIKADDQILPLFVMETVGHLKGVPGLFIAGVFGAALSSLSVVLNSTAQVVLEDFIKGCMRMTLSERTATLFVKGVVLVLGVVAVAFMYVVEHMGGVLAMASSLSAIAAGTTCGVFTLGMLFPWANSKGAVAGAIAGSIMSGLVSYGGQYVSAAKMVVAHRLPVEVNASCFDKYGIRNTTVMPEIQYPDESGVFPLFRLSFLWITPVGVVSVLIVGIIVSFLTGASDLNTTDPDVISPVVHWLLPQECRKLAGSTVKKARNQELTESDLMVQVQSDGSLLETTDSTAQLHTFPSQQMEQ</sequence>
<dbReference type="PROSITE" id="PS50283">
    <property type="entry name" value="NA_SOLUT_SYMP_3"/>
    <property type="match status" value="1"/>
</dbReference>
<comment type="subcellular location">
    <subcellularLocation>
        <location evidence="1">Cell membrane</location>
        <topology evidence="1">Multi-pass membrane protein</topology>
    </subcellularLocation>
</comment>
<proteinExistence type="inferred from homology"/>
<evidence type="ECO:0000256" key="4">
    <source>
        <dbReference type="ARBA" id="ARBA00022475"/>
    </source>
</evidence>
<evidence type="ECO:0000256" key="1">
    <source>
        <dbReference type="ARBA" id="ARBA00004651"/>
    </source>
</evidence>
<keyword evidence="3" id="KW-0813">Transport</keyword>
<keyword evidence="5 12" id="KW-0812">Transmembrane</keyword>
<dbReference type="NCBIfam" id="TIGR00813">
    <property type="entry name" value="sss"/>
    <property type="match status" value="1"/>
</dbReference>
<keyword evidence="4" id="KW-1003">Cell membrane</keyword>
<feature type="transmembrane region" description="Helical" evidence="12">
    <location>
        <begin position="441"/>
        <end position="466"/>
    </location>
</feature>
<keyword evidence="8" id="KW-0406">Ion transport</keyword>
<evidence type="ECO:0000256" key="12">
    <source>
        <dbReference type="SAM" id="Phobius"/>
    </source>
</evidence>
<feature type="transmembrane region" description="Helical" evidence="12">
    <location>
        <begin position="545"/>
        <end position="566"/>
    </location>
</feature>
<evidence type="ECO:0000256" key="11">
    <source>
        <dbReference type="RuleBase" id="RU362091"/>
    </source>
</evidence>
<dbReference type="Proteomes" id="UP001153709">
    <property type="component" value="Chromosome 8"/>
</dbReference>
<feature type="transmembrane region" description="Helical" evidence="12">
    <location>
        <begin position="371"/>
        <end position="395"/>
    </location>
</feature>
<feature type="transmembrane region" description="Helical" evidence="12">
    <location>
        <begin position="86"/>
        <end position="104"/>
    </location>
</feature>
<evidence type="ECO:0000256" key="3">
    <source>
        <dbReference type="ARBA" id="ARBA00022448"/>
    </source>
</evidence>
<keyword evidence="6 12" id="KW-1133">Transmembrane helix</keyword>
<dbReference type="EMBL" id="OU898283">
    <property type="protein sequence ID" value="CAH1284646.1"/>
    <property type="molecule type" value="Genomic_DNA"/>
</dbReference>
<evidence type="ECO:0000256" key="5">
    <source>
        <dbReference type="ARBA" id="ARBA00022692"/>
    </source>
</evidence>
<name>A0A9P0DXH9_DIABA</name>
<accession>A0A9P0DXH9</accession>
<keyword evidence="14" id="KW-1185">Reference proteome</keyword>
<evidence type="ECO:0000256" key="7">
    <source>
        <dbReference type="ARBA" id="ARBA00023053"/>
    </source>
</evidence>
<dbReference type="AlphaFoldDB" id="A0A9P0DXH9"/>
<dbReference type="OrthoDB" id="196131at2759"/>
<dbReference type="GO" id="GO:0006814">
    <property type="term" value="P:sodium ion transport"/>
    <property type="evidence" value="ECO:0007669"/>
    <property type="project" value="UniProtKB-KW"/>
</dbReference>
<feature type="transmembrane region" description="Helical" evidence="12">
    <location>
        <begin position="116"/>
        <end position="141"/>
    </location>
</feature>
<dbReference type="InterPro" id="IPR051163">
    <property type="entry name" value="Sodium:Solute_Symporter_SSF"/>
</dbReference>
<feature type="transmembrane region" description="Helical" evidence="12">
    <location>
        <begin position="38"/>
        <end position="58"/>
    </location>
</feature>
<feature type="transmembrane region" description="Helical" evidence="12">
    <location>
        <begin position="311"/>
        <end position="338"/>
    </location>
</feature>
<dbReference type="GO" id="GO:0015293">
    <property type="term" value="F:symporter activity"/>
    <property type="evidence" value="ECO:0007669"/>
    <property type="project" value="TreeGrafter"/>
</dbReference>
<evidence type="ECO:0008006" key="15">
    <source>
        <dbReference type="Google" id="ProtNLM"/>
    </source>
</evidence>
<evidence type="ECO:0000256" key="8">
    <source>
        <dbReference type="ARBA" id="ARBA00023065"/>
    </source>
</evidence>
<dbReference type="PANTHER" id="PTHR42985">
    <property type="entry name" value="SODIUM-COUPLED MONOCARBOXYLATE TRANSPORTER"/>
    <property type="match status" value="1"/>
</dbReference>
<dbReference type="CDD" id="cd11492">
    <property type="entry name" value="SLC5sbd_NIS-SMVT"/>
    <property type="match status" value="1"/>
</dbReference>
<feature type="transmembrane region" description="Helical" evidence="12">
    <location>
        <begin position="473"/>
        <end position="492"/>
    </location>
</feature>
<reference evidence="13" key="1">
    <citation type="submission" date="2022-01" db="EMBL/GenBank/DDBJ databases">
        <authorList>
            <person name="King R."/>
        </authorList>
    </citation>
    <scope>NUCLEOTIDE SEQUENCE</scope>
</reference>
<dbReference type="PANTHER" id="PTHR42985:SF41">
    <property type="entry name" value="GH19970P-RELATED"/>
    <property type="match status" value="1"/>
</dbReference>